<comment type="caution">
    <text evidence="7">The sequence shown here is derived from an EMBL/GenBank/DDBJ whole genome shotgun (WGS) entry which is preliminary data.</text>
</comment>
<name>A0ABM9X0S3_9RHOB</name>
<reference evidence="7 8" key="1">
    <citation type="submission" date="2007-11" db="EMBL/GenBank/DDBJ databases">
        <authorList>
            <person name="Wagner-Dobler I."/>
            <person name="Ferriera S."/>
            <person name="Johnson J."/>
            <person name="Kravitz S."/>
            <person name="Beeson K."/>
            <person name="Sutton G."/>
            <person name="Rogers Y.-H."/>
            <person name="Friedman R."/>
            <person name="Frazier M."/>
            <person name="Venter J.C."/>
        </authorList>
    </citation>
    <scope>NUCLEOTIDE SEQUENCE [LARGE SCALE GENOMIC DNA]</scope>
    <source>
        <strain evidence="7 8">HEL-45</strain>
    </source>
</reference>
<dbReference type="InterPro" id="IPR044152">
    <property type="entry name" value="YqjM-like"/>
</dbReference>
<evidence type="ECO:0000256" key="1">
    <source>
        <dbReference type="ARBA" id="ARBA00001917"/>
    </source>
</evidence>
<dbReference type="Gene3D" id="3.20.20.70">
    <property type="entry name" value="Aldolase class I"/>
    <property type="match status" value="1"/>
</dbReference>
<evidence type="ECO:0000256" key="2">
    <source>
        <dbReference type="ARBA" id="ARBA00022630"/>
    </source>
</evidence>
<gene>
    <name evidence="7" type="ORF">OIHEL45_20476</name>
</gene>
<dbReference type="InterPro" id="IPR001155">
    <property type="entry name" value="OxRdtase_FMN_N"/>
</dbReference>
<dbReference type="InterPro" id="IPR013785">
    <property type="entry name" value="Aldolase_TIM"/>
</dbReference>
<organism evidence="7 8">
    <name type="scientific">Sulfitobacter indolifex HEL-45</name>
    <dbReference type="NCBI Taxonomy" id="391624"/>
    <lineage>
        <taxon>Bacteria</taxon>
        <taxon>Pseudomonadati</taxon>
        <taxon>Pseudomonadota</taxon>
        <taxon>Alphaproteobacteria</taxon>
        <taxon>Rhodobacterales</taxon>
        <taxon>Roseobacteraceae</taxon>
        <taxon>Sulfitobacter</taxon>
    </lineage>
</organism>
<dbReference type="Proteomes" id="UP000003257">
    <property type="component" value="Unassembled WGS sequence"/>
</dbReference>
<feature type="domain" description="NADH:flavin oxidoreductase/NADH oxidase N-terminal" evidence="6">
    <location>
        <begin position="5"/>
        <end position="79"/>
    </location>
</feature>
<dbReference type="PANTHER" id="PTHR43303:SF4">
    <property type="entry name" value="NADPH DEHYDROGENASE C23G7.10C-RELATED"/>
    <property type="match status" value="1"/>
</dbReference>
<evidence type="ECO:0000259" key="6">
    <source>
        <dbReference type="Pfam" id="PF00724"/>
    </source>
</evidence>
<dbReference type="PANTHER" id="PTHR43303">
    <property type="entry name" value="NADPH DEHYDROGENASE C23G7.10C-RELATED"/>
    <property type="match status" value="1"/>
</dbReference>
<keyword evidence="2" id="KW-0285">Flavoprotein</keyword>
<evidence type="ECO:0000256" key="5">
    <source>
        <dbReference type="ARBA" id="ARBA00023002"/>
    </source>
</evidence>
<proteinExistence type="predicted"/>
<sequence>MTATLFSPYRLAETELANRIVVAPMCQYSAAEGVAGDWHSLHWGQMALSRAGLLMVEATGVSPEARITLGCLGLWNDAQEAAIAERLSRTRAVSDLVIGIQ</sequence>
<feature type="non-terminal residue" evidence="7">
    <location>
        <position position="101"/>
    </location>
</feature>
<protein>
    <submittedName>
        <fullName evidence="7">NADH:flavin oxidoreductase/NADH oxidase</fullName>
    </submittedName>
</protein>
<dbReference type="EMBL" id="ABID01000086">
    <property type="protein sequence ID" value="EDQ02886.1"/>
    <property type="molecule type" value="Genomic_DNA"/>
</dbReference>
<accession>A0ABM9X0S3</accession>
<keyword evidence="4" id="KW-0521">NADP</keyword>
<evidence type="ECO:0000256" key="3">
    <source>
        <dbReference type="ARBA" id="ARBA00022643"/>
    </source>
</evidence>
<keyword evidence="5" id="KW-0560">Oxidoreductase</keyword>
<keyword evidence="8" id="KW-1185">Reference proteome</keyword>
<dbReference type="SUPFAM" id="SSF51395">
    <property type="entry name" value="FMN-linked oxidoreductases"/>
    <property type="match status" value="1"/>
</dbReference>
<evidence type="ECO:0000256" key="4">
    <source>
        <dbReference type="ARBA" id="ARBA00022857"/>
    </source>
</evidence>
<comment type="cofactor">
    <cofactor evidence="1">
        <name>FMN</name>
        <dbReference type="ChEBI" id="CHEBI:58210"/>
    </cofactor>
</comment>
<evidence type="ECO:0000313" key="8">
    <source>
        <dbReference type="Proteomes" id="UP000003257"/>
    </source>
</evidence>
<keyword evidence="3" id="KW-0288">FMN</keyword>
<evidence type="ECO:0000313" key="7">
    <source>
        <dbReference type="EMBL" id="EDQ02886.1"/>
    </source>
</evidence>
<dbReference type="Pfam" id="PF00724">
    <property type="entry name" value="Oxidored_FMN"/>
    <property type="match status" value="1"/>
</dbReference>